<dbReference type="InterPro" id="IPR036163">
    <property type="entry name" value="HMA_dom_sf"/>
</dbReference>
<feature type="compositionally biased region" description="Basic and acidic residues" evidence="5">
    <location>
        <begin position="235"/>
        <end position="246"/>
    </location>
</feature>
<dbReference type="SUPFAM" id="SSF55008">
    <property type="entry name" value="HMA, heavy metal-associated domain"/>
    <property type="match status" value="2"/>
</dbReference>
<proteinExistence type="evidence at transcript level"/>
<evidence type="ECO:0000256" key="3">
    <source>
        <dbReference type="ARBA" id="ARBA00023289"/>
    </source>
</evidence>
<reference evidence="7" key="1">
    <citation type="submission" date="2013-11" db="EMBL/GenBank/DDBJ databases">
        <title>Atriplex canescens heavy-metal-associated protein AcHMA1.</title>
        <authorList>
            <person name="Sun X."/>
            <person name="Yu G."/>
            <person name="Li J."/>
            <person name="Pan H."/>
        </authorList>
    </citation>
    <scope>NUCLEOTIDE SEQUENCE</scope>
</reference>
<accession>W5ZX13</accession>
<organism evidence="7">
    <name type="scientific">Atriplex canescens</name>
    <name type="common">Fourwing saltbush</name>
    <name type="synonym">Calligonum canescens</name>
    <dbReference type="NCBI Taxonomy" id="35922"/>
    <lineage>
        <taxon>Eukaryota</taxon>
        <taxon>Viridiplantae</taxon>
        <taxon>Streptophyta</taxon>
        <taxon>Embryophyta</taxon>
        <taxon>Tracheophyta</taxon>
        <taxon>Spermatophyta</taxon>
        <taxon>Magnoliopsida</taxon>
        <taxon>eudicotyledons</taxon>
        <taxon>Gunneridae</taxon>
        <taxon>Pentapetalae</taxon>
        <taxon>Caryophyllales</taxon>
        <taxon>Chenopodiaceae</taxon>
        <taxon>Chenopodioideae</taxon>
        <taxon>Atripliceae</taxon>
        <taxon>Atriplex</taxon>
    </lineage>
</organism>
<evidence type="ECO:0000259" key="6">
    <source>
        <dbReference type="PROSITE" id="PS50846"/>
    </source>
</evidence>
<comment type="similarity">
    <text evidence="4">Belongs to the HIPP family.</text>
</comment>
<feature type="compositionally biased region" description="Basic and acidic residues" evidence="5">
    <location>
        <begin position="110"/>
        <end position="130"/>
    </location>
</feature>
<keyword evidence="3" id="KW-0636">Prenylation</keyword>
<keyword evidence="3" id="KW-0449">Lipoprotein</keyword>
<dbReference type="Gene3D" id="3.30.70.100">
    <property type="match status" value="2"/>
</dbReference>
<feature type="region of interest" description="Disordered" evidence="5">
    <location>
        <begin position="1"/>
        <end position="35"/>
    </location>
</feature>
<dbReference type="PANTHER" id="PTHR46195:SF10">
    <property type="entry name" value="HEAVY METAL-ASSOCIATED DOMAIN CONTAINING PROTEIN, EXPRESSED"/>
    <property type="match status" value="1"/>
</dbReference>
<dbReference type="PANTHER" id="PTHR46195">
    <property type="entry name" value="HEAVY METAL-ASSOCIATED ISOPRENYLATED PLANT PROTEIN 7"/>
    <property type="match status" value="1"/>
</dbReference>
<keyword evidence="2" id="KW-0479">Metal-binding</keyword>
<evidence type="ECO:0000313" key="7">
    <source>
        <dbReference type="EMBL" id="AHI42989.1"/>
    </source>
</evidence>
<feature type="region of interest" description="Disordered" evidence="5">
    <location>
        <begin position="202"/>
        <end position="254"/>
    </location>
</feature>
<evidence type="ECO:0000256" key="4">
    <source>
        <dbReference type="ARBA" id="ARBA00024045"/>
    </source>
</evidence>
<dbReference type="PROSITE" id="PS50846">
    <property type="entry name" value="HMA_2"/>
    <property type="match status" value="2"/>
</dbReference>
<feature type="domain" description="HMA" evidence="6">
    <location>
        <begin position="34"/>
        <end position="104"/>
    </location>
</feature>
<name>W5ZX13_ATRCA</name>
<protein>
    <submittedName>
        <fullName evidence="7">Heavy metal-associated protein</fullName>
    </submittedName>
</protein>
<feature type="region of interest" description="Disordered" evidence="5">
    <location>
        <begin position="99"/>
        <end position="133"/>
    </location>
</feature>
<dbReference type="Pfam" id="PF00403">
    <property type="entry name" value="HMA"/>
    <property type="match status" value="2"/>
</dbReference>
<dbReference type="GO" id="GO:0046872">
    <property type="term" value="F:metal ion binding"/>
    <property type="evidence" value="ECO:0007669"/>
    <property type="project" value="UniProtKB-KW"/>
</dbReference>
<dbReference type="EMBL" id="KF863910">
    <property type="protein sequence ID" value="AHI42989.1"/>
    <property type="molecule type" value="mRNA"/>
</dbReference>
<keyword evidence="1" id="KW-0488">Methylation</keyword>
<evidence type="ECO:0000256" key="1">
    <source>
        <dbReference type="ARBA" id="ARBA00022481"/>
    </source>
</evidence>
<dbReference type="InterPro" id="IPR006121">
    <property type="entry name" value="HMA_dom"/>
</dbReference>
<sequence length="316" mass="35574">MGEEKKEVVAGGDAPVEEKKEKGSTDEAKKNDNNENIVIKVDMHCQCEACAKKISKALRGYQGVEEVVVDRKTNTVKVKGKTGEGLKLCDRIRYKTGRNAQLLSPLPKPPQKDEKPKQEENKDEPPKKDQPPPVVTVVLKAHMHCEACAQHLRKRIRKIKGIESVETDVGKSTVTVKGVIGDPEALAQYVHKKTKKQVSIIKDAPKNNNNNNNNAQDNATTTKTSSNEQENNNNNKKDDNNKENKEVNNNINDNTIIDQDVKKMMMMGGNINGSNDYYWPAPRYDYMVDYNNVHYNHNYQPPQIFSDENPNACSIM</sequence>
<dbReference type="AlphaFoldDB" id="W5ZX13"/>
<dbReference type="InterPro" id="IPR044577">
    <property type="entry name" value="HIPP4/7/8/17/18/19"/>
</dbReference>
<feature type="compositionally biased region" description="Low complexity" evidence="5">
    <location>
        <begin position="207"/>
        <end position="234"/>
    </location>
</feature>
<feature type="domain" description="HMA" evidence="6">
    <location>
        <begin position="134"/>
        <end position="198"/>
    </location>
</feature>
<dbReference type="CDD" id="cd00371">
    <property type="entry name" value="HMA"/>
    <property type="match status" value="2"/>
</dbReference>
<evidence type="ECO:0000256" key="5">
    <source>
        <dbReference type="SAM" id="MobiDB-lite"/>
    </source>
</evidence>
<evidence type="ECO:0000256" key="2">
    <source>
        <dbReference type="ARBA" id="ARBA00022723"/>
    </source>
</evidence>
<feature type="compositionally biased region" description="Basic and acidic residues" evidence="5">
    <location>
        <begin position="16"/>
        <end position="33"/>
    </location>
</feature>